<evidence type="ECO:0000256" key="10">
    <source>
        <dbReference type="PROSITE-ProRule" id="PRU00492"/>
    </source>
</evidence>
<dbReference type="InterPro" id="IPR005144">
    <property type="entry name" value="ATP-cone_dom"/>
</dbReference>
<evidence type="ECO:0000256" key="5">
    <source>
        <dbReference type="ARBA" id="ARBA00022840"/>
    </source>
</evidence>
<keyword evidence="3" id="KW-0021">Allosteric enzyme</keyword>
<evidence type="ECO:0000256" key="9">
    <source>
        <dbReference type="ARBA" id="ARBA00047754"/>
    </source>
</evidence>
<evidence type="ECO:0000259" key="12">
    <source>
        <dbReference type="PROSITE" id="PS51161"/>
    </source>
</evidence>
<evidence type="ECO:0000256" key="7">
    <source>
        <dbReference type="ARBA" id="ARBA00023116"/>
    </source>
</evidence>
<dbReference type="PROSITE" id="PS51161">
    <property type="entry name" value="ATP_CONE"/>
    <property type="match status" value="1"/>
</dbReference>
<reference evidence="13" key="1">
    <citation type="submission" date="2020-04" db="EMBL/GenBank/DDBJ databases">
        <authorList>
            <person name="Chiriac C."/>
            <person name="Salcher M."/>
            <person name="Ghai R."/>
            <person name="Kavagutti S V."/>
        </authorList>
    </citation>
    <scope>NUCLEOTIDE SEQUENCE</scope>
</reference>
<dbReference type="NCBIfam" id="TIGR02506">
    <property type="entry name" value="NrdE_NrdA"/>
    <property type="match status" value="1"/>
</dbReference>
<keyword evidence="7 11" id="KW-0215">Deoxyribonucleotide synthesis</keyword>
<dbReference type="EMBL" id="LR796274">
    <property type="protein sequence ID" value="CAB4133361.1"/>
    <property type="molecule type" value="Genomic_DNA"/>
</dbReference>
<dbReference type="UniPathway" id="UPA00326"/>
<sequence>MTQIQVTKRDGRREPLDIEKMHKVVMWATEGITGVSASEVEIKSHIQFYNGIKTADIQETIIKSAADLISEETPNYQYVAGRLINYHLRKQVYGDYTPLPIIDLVNRNVESGFYDRALLDAYSSEEWDKLNSFIHHERDENFTYVAMEQWRGKYLVQNRVTGEIFETPQVAYLLIAATLFQNYSQDTRLRWVKDYYDAISLHDISLPTPVMAGVRTPQKQFSSCVLIEADDSLDSINATTSSIVKYVSQKAGIGIGAGRIRALGSPIRNGDAYHTGVIPFYKMFQAATRSCSQGGVRNGAATLYYPIWHLEIEDLLVLKNNKGTEDNRVRHMDYGVQFNKLMYERLITGGDITCFSPNDVPEMYAAFFNNQDRFRELYERAERNTKLRKKTYKAADLFSRFMQERKDTGRVYLQNVDHANTHSPFDEAVAPIKMSNLCAEIDLPTVPLRDVNDEDGRIALCTLSAINWGNVKSPHDFKKMCTLAVRGLDALLSYQNYPILAARLATEDFRPLGIGIINFAYFLAKNDVSYTDDHALALVDEYAEAWSYYLIKASADLAEEQGACARWKDLKSANGILPIDTRKMDVDELVPYQERMPWNELREQVKRTGQRNATLMALMPAETSAQISNATNGIEPPRSYVSIKGSKHGQLKQVVPEYRKLKNKYELLWDQTSPEGYLKLCAVLQKYIDQGISVNTSYNPQHYSDEKIPMSEMLQHILMCYKYGLKQLYYFNTYDGQGEINVDKMTADIKLEDQAAQAIDQEDCDSCVI</sequence>
<dbReference type="InterPro" id="IPR013346">
    <property type="entry name" value="NrdE_NrdA_C"/>
</dbReference>
<dbReference type="GO" id="GO:0004748">
    <property type="term" value="F:ribonucleoside-diphosphate reductase activity, thioredoxin disulfide as acceptor"/>
    <property type="evidence" value="ECO:0007669"/>
    <property type="project" value="UniProtKB-EC"/>
</dbReference>
<dbReference type="NCBIfam" id="NF006578">
    <property type="entry name" value="PRK09103.1"/>
    <property type="match status" value="1"/>
</dbReference>
<name>A0A6J5LGM1_9CAUD</name>
<dbReference type="Pfam" id="PF02867">
    <property type="entry name" value="Ribonuc_red_lgC"/>
    <property type="match status" value="1"/>
</dbReference>
<dbReference type="PANTHER" id="PTHR11573:SF6">
    <property type="entry name" value="RIBONUCLEOSIDE-DIPHOSPHATE REDUCTASE LARGE SUBUNIT"/>
    <property type="match status" value="1"/>
</dbReference>
<evidence type="ECO:0000256" key="4">
    <source>
        <dbReference type="ARBA" id="ARBA00022741"/>
    </source>
</evidence>
<proteinExistence type="inferred from homology"/>
<dbReference type="PANTHER" id="PTHR11573">
    <property type="entry name" value="RIBONUCLEOSIDE-DIPHOSPHATE REDUCTASE LARGE CHAIN"/>
    <property type="match status" value="1"/>
</dbReference>
<evidence type="ECO:0000256" key="11">
    <source>
        <dbReference type="RuleBase" id="RU003410"/>
    </source>
</evidence>
<keyword evidence="4 10" id="KW-0547">Nucleotide-binding</keyword>
<dbReference type="Gene3D" id="1.10.1650.20">
    <property type="match status" value="1"/>
</dbReference>
<dbReference type="Pfam" id="PF00317">
    <property type="entry name" value="Ribonuc_red_lgN"/>
    <property type="match status" value="1"/>
</dbReference>
<dbReference type="PRINTS" id="PR01183">
    <property type="entry name" value="RIBORDTASEM1"/>
</dbReference>
<dbReference type="Pfam" id="PF03477">
    <property type="entry name" value="ATP-cone"/>
    <property type="match status" value="1"/>
</dbReference>
<dbReference type="SUPFAM" id="SSF48168">
    <property type="entry name" value="R1 subunit of ribonucleotide reductase, N-terminal domain"/>
    <property type="match status" value="1"/>
</dbReference>
<dbReference type="InterPro" id="IPR039718">
    <property type="entry name" value="Rrm1"/>
</dbReference>
<protein>
    <recommendedName>
        <fullName evidence="2 11">Ribonucleoside-diphosphate reductase</fullName>
        <ecNumber evidence="2 11">1.17.4.1</ecNumber>
    </recommendedName>
</protein>
<organism evidence="13">
    <name type="scientific">uncultured Caudovirales phage</name>
    <dbReference type="NCBI Taxonomy" id="2100421"/>
    <lineage>
        <taxon>Viruses</taxon>
        <taxon>Duplodnaviria</taxon>
        <taxon>Heunggongvirae</taxon>
        <taxon>Uroviricota</taxon>
        <taxon>Caudoviricetes</taxon>
        <taxon>Peduoviridae</taxon>
        <taxon>Maltschvirus</taxon>
        <taxon>Maltschvirus maltsch</taxon>
    </lineage>
</organism>
<gene>
    <name evidence="13" type="ORF">UFOVP257_154</name>
</gene>
<comment type="function">
    <text evidence="11">Provides the precursors necessary for DNA synthesis. Catalyzes the biosynthesis of deoxyribonucleotides from the corresponding ribonucleotides.</text>
</comment>
<dbReference type="GO" id="GO:0005524">
    <property type="term" value="F:ATP binding"/>
    <property type="evidence" value="ECO:0007669"/>
    <property type="project" value="UniProtKB-UniRule"/>
</dbReference>
<evidence type="ECO:0000313" key="13">
    <source>
        <dbReference type="EMBL" id="CAB4133361.1"/>
    </source>
</evidence>
<evidence type="ECO:0000256" key="8">
    <source>
        <dbReference type="ARBA" id="ARBA00023157"/>
    </source>
</evidence>
<dbReference type="InterPro" id="IPR000788">
    <property type="entry name" value="RNR_lg_C"/>
</dbReference>
<evidence type="ECO:0000256" key="3">
    <source>
        <dbReference type="ARBA" id="ARBA00022533"/>
    </source>
</evidence>
<dbReference type="InterPro" id="IPR013509">
    <property type="entry name" value="RNR_lsu_N"/>
</dbReference>
<evidence type="ECO:0000256" key="6">
    <source>
        <dbReference type="ARBA" id="ARBA00023002"/>
    </source>
</evidence>
<comment type="similarity">
    <text evidence="1 11">Belongs to the ribonucleoside diphosphate reductase large chain family.</text>
</comment>
<evidence type="ECO:0000256" key="2">
    <source>
        <dbReference type="ARBA" id="ARBA00012274"/>
    </source>
</evidence>
<accession>A0A6J5LGM1</accession>
<dbReference type="GO" id="GO:0009263">
    <property type="term" value="P:deoxyribonucleotide biosynthetic process"/>
    <property type="evidence" value="ECO:0007669"/>
    <property type="project" value="UniProtKB-KW"/>
</dbReference>
<dbReference type="InterPro" id="IPR008926">
    <property type="entry name" value="RNR_R1-su_N"/>
</dbReference>
<evidence type="ECO:0000256" key="1">
    <source>
        <dbReference type="ARBA" id="ARBA00010406"/>
    </source>
</evidence>
<keyword evidence="6 11" id="KW-0560">Oxidoreductase</keyword>
<feature type="domain" description="ATP-cone" evidence="12">
    <location>
        <begin position="4"/>
        <end position="94"/>
    </location>
</feature>
<dbReference type="Gene3D" id="3.20.70.20">
    <property type="match status" value="1"/>
</dbReference>
<keyword evidence="8" id="KW-1015">Disulfide bond</keyword>
<dbReference type="SUPFAM" id="SSF51998">
    <property type="entry name" value="PFL-like glycyl radical enzymes"/>
    <property type="match status" value="1"/>
</dbReference>
<dbReference type="FunFam" id="1.10.1650.20:FF:000001">
    <property type="entry name" value="Ribonucleoside-diphosphate reductase"/>
    <property type="match status" value="1"/>
</dbReference>
<keyword evidence="5 10" id="KW-0067">ATP-binding</keyword>
<dbReference type="EC" id="1.17.4.1" evidence="2 11"/>
<comment type="catalytic activity">
    <reaction evidence="9 11">
        <text>a 2'-deoxyribonucleoside 5'-diphosphate + [thioredoxin]-disulfide + H2O = a ribonucleoside 5'-diphosphate + [thioredoxin]-dithiol</text>
        <dbReference type="Rhea" id="RHEA:23252"/>
        <dbReference type="Rhea" id="RHEA-COMP:10698"/>
        <dbReference type="Rhea" id="RHEA-COMP:10700"/>
        <dbReference type="ChEBI" id="CHEBI:15377"/>
        <dbReference type="ChEBI" id="CHEBI:29950"/>
        <dbReference type="ChEBI" id="CHEBI:50058"/>
        <dbReference type="ChEBI" id="CHEBI:57930"/>
        <dbReference type="ChEBI" id="CHEBI:73316"/>
        <dbReference type="EC" id="1.17.4.1"/>
    </reaction>
</comment>